<dbReference type="PROSITE" id="PS50172">
    <property type="entry name" value="BRCT"/>
    <property type="match status" value="1"/>
</dbReference>
<feature type="compositionally biased region" description="Low complexity" evidence="7">
    <location>
        <begin position="345"/>
        <end position="356"/>
    </location>
</feature>
<dbReference type="NCBIfam" id="TIGR02250">
    <property type="entry name" value="FCP1_euk"/>
    <property type="match status" value="1"/>
</dbReference>
<dbReference type="EC" id="3.1.3.16" evidence="6"/>
<keyword evidence="11" id="KW-1185">Reference proteome</keyword>
<dbReference type="EMBL" id="JAUKUD010000007">
    <property type="protein sequence ID" value="KAK0738121.1"/>
    <property type="molecule type" value="Genomic_DNA"/>
</dbReference>
<feature type="domain" description="BRCT" evidence="8">
    <location>
        <begin position="485"/>
        <end position="580"/>
    </location>
</feature>
<dbReference type="Gene3D" id="3.40.50.10190">
    <property type="entry name" value="BRCT domain"/>
    <property type="match status" value="1"/>
</dbReference>
<dbReference type="SUPFAM" id="SSF52113">
    <property type="entry name" value="BRCT domain"/>
    <property type="match status" value="1"/>
</dbReference>
<accession>A0AA40BPW3</accession>
<organism evidence="10 11">
    <name type="scientific">Schizothecium vesticola</name>
    <dbReference type="NCBI Taxonomy" id="314040"/>
    <lineage>
        <taxon>Eukaryota</taxon>
        <taxon>Fungi</taxon>
        <taxon>Dikarya</taxon>
        <taxon>Ascomycota</taxon>
        <taxon>Pezizomycotina</taxon>
        <taxon>Sordariomycetes</taxon>
        <taxon>Sordariomycetidae</taxon>
        <taxon>Sordariales</taxon>
        <taxon>Schizotheciaceae</taxon>
        <taxon>Schizothecium</taxon>
    </lineage>
</organism>
<evidence type="ECO:0000256" key="1">
    <source>
        <dbReference type="ARBA" id="ARBA00004123"/>
    </source>
</evidence>
<comment type="catalytic activity">
    <reaction evidence="4 6">
        <text>O-phospho-L-seryl-[protein] + H2O = L-seryl-[protein] + phosphate</text>
        <dbReference type="Rhea" id="RHEA:20629"/>
        <dbReference type="Rhea" id="RHEA-COMP:9863"/>
        <dbReference type="Rhea" id="RHEA-COMP:11604"/>
        <dbReference type="ChEBI" id="CHEBI:15377"/>
        <dbReference type="ChEBI" id="CHEBI:29999"/>
        <dbReference type="ChEBI" id="CHEBI:43474"/>
        <dbReference type="ChEBI" id="CHEBI:83421"/>
        <dbReference type="EC" id="3.1.3.16"/>
    </reaction>
</comment>
<reference evidence="10" key="1">
    <citation type="submission" date="2023-06" db="EMBL/GenBank/DDBJ databases">
        <title>Genome-scale phylogeny and comparative genomics of the fungal order Sordariales.</title>
        <authorList>
            <consortium name="Lawrence Berkeley National Laboratory"/>
            <person name="Hensen N."/>
            <person name="Bonometti L."/>
            <person name="Westerberg I."/>
            <person name="Brannstrom I.O."/>
            <person name="Guillou S."/>
            <person name="Cros-Aarteil S."/>
            <person name="Calhoun S."/>
            <person name="Haridas S."/>
            <person name="Kuo A."/>
            <person name="Mondo S."/>
            <person name="Pangilinan J."/>
            <person name="Riley R."/>
            <person name="LaButti K."/>
            <person name="Andreopoulos B."/>
            <person name="Lipzen A."/>
            <person name="Chen C."/>
            <person name="Yanf M."/>
            <person name="Daum C."/>
            <person name="Ng V."/>
            <person name="Clum A."/>
            <person name="Steindorff A."/>
            <person name="Ohm R."/>
            <person name="Martin F."/>
            <person name="Silar P."/>
            <person name="Natvig D."/>
            <person name="Lalanne C."/>
            <person name="Gautier V."/>
            <person name="Ament-velasquez S.L."/>
            <person name="Kruys A."/>
            <person name="Hutchinson M.I."/>
            <person name="Powell A.J."/>
            <person name="Barry K."/>
            <person name="Miller A.N."/>
            <person name="Grigoriev I.V."/>
            <person name="Debuchy R."/>
            <person name="Gladieux P."/>
            <person name="Thoren M.H."/>
            <person name="Johannesson H."/>
        </authorList>
    </citation>
    <scope>NUCLEOTIDE SEQUENCE</scope>
    <source>
        <strain evidence="10">SMH3187-1</strain>
    </source>
</reference>
<feature type="compositionally biased region" description="Basic residues" evidence="7">
    <location>
        <begin position="755"/>
        <end position="764"/>
    </location>
</feature>
<dbReference type="Pfam" id="PF00533">
    <property type="entry name" value="BRCT"/>
    <property type="match status" value="1"/>
</dbReference>
<comment type="catalytic activity">
    <reaction evidence="5 6">
        <text>O-phospho-L-threonyl-[protein] + H2O = L-threonyl-[protein] + phosphate</text>
        <dbReference type="Rhea" id="RHEA:47004"/>
        <dbReference type="Rhea" id="RHEA-COMP:11060"/>
        <dbReference type="Rhea" id="RHEA-COMP:11605"/>
        <dbReference type="ChEBI" id="CHEBI:15377"/>
        <dbReference type="ChEBI" id="CHEBI:30013"/>
        <dbReference type="ChEBI" id="CHEBI:43474"/>
        <dbReference type="ChEBI" id="CHEBI:61977"/>
        <dbReference type="EC" id="3.1.3.16"/>
    </reaction>
</comment>
<evidence type="ECO:0000256" key="5">
    <source>
        <dbReference type="ARBA" id="ARBA00048336"/>
    </source>
</evidence>
<comment type="subcellular location">
    <subcellularLocation>
        <location evidence="1 6">Nucleus</location>
    </subcellularLocation>
</comment>
<proteinExistence type="predicted"/>
<keyword evidence="2 6" id="KW-0378">Hydrolase</keyword>
<comment type="caution">
    <text evidence="10">The sequence shown here is derived from an EMBL/GenBank/DDBJ whole genome shotgun (WGS) entry which is preliminary data.</text>
</comment>
<feature type="compositionally biased region" description="Acidic residues" evidence="7">
    <location>
        <begin position="633"/>
        <end position="652"/>
    </location>
</feature>
<feature type="region of interest" description="Disordered" evidence="7">
    <location>
        <begin position="627"/>
        <end position="810"/>
    </location>
</feature>
<dbReference type="InterPro" id="IPR039189">
    <property type="entry name" value="Fcp1"/>
</dbReference>
<evidence type="ECO:0000256" key="4">
    <source>
        <dbReference type="ARBA" id="ARBA00047761"/>
    </source>
</evidence>
<dbReference type="InterPro" id="IPR011947">
    <property type="entry name" value="FCP1_euk"/>
</dbReference>
<dbReference type="InterPro" id="IPR036412">
    <property type="entry name" value="HAD-like_sf"/>
</dbReference>
<dbReference type="GO" id="GO:0008420">
    <property type="term" value="F:RNA polymerase II CTD heptapeptide repeat phosphatase activity"/>
    <property type="evidence" value="ECO:0007669"/>
    <property type="project" value="UniProtKB-UniRule"/>
</dbReference>
<dbReference type="InterPro" id="IPR023214">
    <property type="entry name" value="HAD_sf"/>
</dbReference>
<dbReference type="AlphaFoldDB" id="A0AA40BPW3"/>
<protein>
    <recommendedName>
        <fullName evidence="6">RNA polymerase II subunit A C-terminal domain phosphatase</fullName>
        <ecNumber evidence="6">3.1.3.16</ecNumber>
    </recommendedName>
</protein>
<dbReference type="CDD" id="cd17729">
    <property type="entry name" value="BRCT_CTDP1"/>
    <property type="match status" value="1"/>
</dbReference>
<evidence type="ECO:0000313" key="10">
    <source>
        <dbReference type="EMBL" id="KAK0738121.1"/>
    </source>
</evidence>
<dbReference type="PANTHER" id="PTHR23081:SF36">
    <property type="entry name" value="RNA POLYMERASE II SUBUNIT A C-TERMINAL DOMAIN PHOSPHATASE"/>
    <property type="match status" value="1"/>
</dbReference>
<dbReference type="SUPFAM" id="SSF56784">
    <property type="entry name" value="HAD-like"/>
    <property type="match status" value="1"/>
</dbReference>
<comment type="function">
    <text evidence="6">This promotes the activity of RNA polymerase II.</text>
</comment>
<evidence type="ECO:0000256" key="7">
    <source>
        <dbReference type="SAM" id="MobiDB-lite"/>
    </source>
</evidence>
<evidence type="ECO:0000259" key="9">
    <source>
        <dbReference type="PROSITE" id="PS50969"/>
    </source>
</evidence>
<dbReference type="GO" id="GO:0005634">
    <property type="term" value="C:nucleus"/>
    <property type="evidence" value="ECO:0007669"/>
    <property type="project" value="UniProtKB-SubCell"/>
</dbReference>
<evidence type="ECO:0000259" key="8">
    <source>
        <dbReference type="PROSITE" id="PS50172"/>
    </source>
</evidence>
<evidence type="ECO:0000256" key="6">
    <source>
        <dbReference type="RuleBase" id="RU366066"/>
    </source>
</evidence>
<feature type="compositionally biased region" description="Polar residues" evidence="7">
    <location>
        <begin position="765"/>
        <end position="776"/>
    </location>
</feature>
<dbReference type="Proteomes" id="UP001172155">
    <property type="component" value="Unassembled WGS sequence"/>
</dbReference>
<dbReference type="InterPro" id="IPR001357">
    <property type="entry name" value="BRCT_dom"/>
</dbReference>
<evidence type="ECO:0000313" key="11">
    <source>
        <dbReference type="Proteomes" id="UP001172155"/>
    </source>
</evidence>
<feature type="region of interest" description="Disordered" evidence="7">
    <location>
        <begin position="341"/>
        <end position="369"/>
    </location>
</feature>
<dbReference type="CDD" id="cd07521">
    <property type="entry name" value="HAD_FCP1-like"/>
    <property type="match status" value="1"/>
</dbReference>
<feature type="domain" description="FCP1 homology" evidence="9">
    <location>
        <begin position="158"/>
        <end position="336"/>
    </location>
</feature>
<sequence>MSKTLRLGPRLRYPITIVNLLKQPGDAVKKQQPLFRYSYKWMKEVGDAIRDDTWEEEQTSSATFDSPTEGDLKQWLIKEGQVIRADCPGLVVKEACGHEIQFQGMCGICGKDMTEVSWASETRDTDRAPISMVHDQTSLTVSKTQAQRTENELQKRLLQSRKLTLVVDLDQTIIHACIDPTVGEWQKDPTNPNYESVKNVKAFQLNDGPRGVAHQCWYYIKMRPRLEEFLRRIATMYELHVYTMGTRAYAEGVARIVDPERKLFGNRVISRDENGNMFAKSLQRLFPVSTNMVVIIDDRADVWPKNRSNLIKVSPYDFFRGIGDINSSFLPKRQDIITPAADIPAVNGNGAPPVGGKKAKEGEAAAPAEGDLAVTQLQVEEQKRALEKQMMDRPLQLLQLKQDKEDEEAEKATTQSENSQDAPPSSQPQTRHQVLRDDDDELEYLEQHLTRLHKVYFEEHDRELQDAAATDDFQLPDVGRTLSTLKRRAMRGVTVALTGMIPNGVTVEDTEIGQQLRSFGATVASRITRDVTHLVVNTLRPMTDKWRQARRIPSIKIVNQDWLAACFSQWATVDETPYLFSVASNGAPAPAVEEASDPDVASGSDEDAPPKGIKRLRLKAPTLKLVGVGGDTQELDGDESDDEDDGEDELEAEFNNLAPDALEDGQLSPIDGLKSFNWGSVDEELDEFLASGSDDDDDDEDEDEDEDEGMTDADGPAATRKRKFDADEDKEEGGTDSEVPSSQETAGSRSGRTSQAKRLRRTKSARGTSSLRNQYVSDVDGEEAGKQKKSSLPTPQVTGDEDGGELNGLDAEMEAEMEAELMAEFEAAPGIMVEEKG</sequence>
<dbReference type="PANTHER" id="PTHR23081">
    <property type="entry name" value="RNA POLYMERASE II CTD PHOSPHATASE"/>
    <property type="match status" value="1"/>
</dbReference>
<dbReference type="SMART" id="SM00577">
    <property type="entry name" value="CPDc"/>
    <property type="match status" value="1"/>
</dbReference>
<dbReference type="Gene3D" id="3.40.50.1000">
    <property type="entry name" value="HAD superfamily/HAD-like"/>
    <property type="match status" value="1"/>
</dbReference>
<dbReference type="InterPro" id="IPR004274">
    <property type="entry name" value="FCP1_dom"/>
</dbReference>
<gene>
    <name evidence="10" type="ORF">B0T18DRAFT_421278</name>
</gene>
<dbReference type="PROSITE" id="PS50969">
    <property type="entry name" value="FCP1"/>
    <property type="match status" value="1"/>
</dbReference>
<dbReference type="SMART" id="SM00292">
    <property type="entry name" value="BRCT"/>
    <property type="match status" value="1"/>
</dbReference>
<dbReference type="Pfam" id="PF03031">
    <property type="entry name" value="NIF"/>
    <property type="match status" value="1"/>
</dbReference>
<evidence type="ECO:0000256" key="3">
    <source>
        <dbReference type="ARBA" id="ARBA00023242"/>
    </source>
</evidence>
<feature type="compositionally biased region" description="Polar residues" evidence="7">
    <location>
        <begin position="416"/>
        <end position="432"/>
    </location>
</feature>
<name>A0AA40BPW3_9PEZI</name>
<keyword evidence="3 6" id="KW-0539">Nucleus</keyword>
<feature type="compositionally biased region" description="Acidic residues" evidence="7">
    <location>
        <begin position="726"/>
        <end position="735"/>
    </location>
</feature>
<feature type="compositionally biased region" description="Polar residues" evidence="7">
    <location>
        <begin position="738"/>
        <end position="754"/>
    </location>
</feature>
<feature type="compositionally biased region" description="Acidic residues" evidence="7">
    <location>
        <begin position="681"/>
        <end position="711"/>
    </location>
</feature>
<feature type="region of interest" description="Disordered" evidence="7">
    <location>
        <begin position="404"/>
        <end position="433"/>
    </location>
</feature>
<evidence type="ECO:0000256" key="2">
    <source>
        <dbReference type="ARBA" id="ARBA00022801"/>
    </source>
</evidence>
<dbReference type="InterPro" id="IPR036420">
    <property type="entry name" value="BRCT_dom_sf"/>
</dbReference>
<feature type="region of interest" description="Disordered" evidence="7">
    <location>
        <begin position="589"/>
        <end position="614"/>
    </location>
</feature>